<reference evidence="2" key="1">
    <citation type="submission" date="2016-04" db="EMBL/GenBank/DDBJ databases">
        <authorList>
            <person name="Nguyen H.D."/>
            <person name="Kesanakurti P."/>
            <person name="Cullis J."/>
            <person name="Levesque C.A."/>
            <person name="Hambleton S."/>
        </authorList>
    </citation>
    <scope>NUCLEOTIDE SEQUENCE</scope>
    <source>
        <strain evidence="2">DAOMC 238032</strain>
    </source>
</reference>
<dbReference type="SUPFAM" id="SSF53335">
    <property type="entry name" value="S-adenosyl-L-methionine-dependent methyltransferases"/>
    <property type="match status" value="1"/>
</dbReference>
<protein>
    <recommendedName>
        <fullName evidence="1">Strawberry notch AAA domain-containing protein</fullName>
    </recommendedName>
</protein>
<name>A0A8T8SJ13_9BASI</name>
<evidence type="ECO:0000259" key="1">
    <source>
        <dbReference type="Pfam" id="PF13872"/>
    </source>
</evidence>
<gene>
    <name evidence="2" type="ORF">A4X03_0g8408</name>
</gene>
<dbReference type="InterPro" id="IPR029063">
    <property type="entry name" value="SAM-dependent_MTases_sf"/>
</dbReference>
<dbReference type="PANTHER" id="PTHR12706:SF30">
    <property type="entry name" value="PROTEIN STRAWBERRY NOTCH-RELATED"/>
    <property type="match status" value="1"/>
</dbReference>
<feature type="domain" description="Strawberry notch AAA" evidence="1">
    <location>
        <begin position="403"/>
        <end position="508"/>
    </location>
</feature>
<evidence type="ECO:0000313" key="2">
    <source>
        <dbReference type="EMBL" id="KAE8240739.1"/>
    </source>
</evidence>
<feature type="non-terminal residue" evidence="2">
    <location>
        <position position="594"/>
    </location>
</feature>
<sequence>MANKQRLFEGMRQLYGEGSANGTWSQRDAFDLLEAALTRHMAGLLSKPQILTQISEISALIEALPTHTVRSENQLRYQQFSTPADLAALCVILAQPSATDIVLEPSAGHGALVATLPDVRALHLNEIDPRRREKLALLFPQATTTGIDGAMLASHLDAAVQPSLILMNPPFSRSMGRGADEFAAVRHLRAAITRIGQGGRIVAIMPDWFTTSAKLAKIYDDTFASCTVRTSIRLDKCYHKQGTSVAVRLYVIDKIPGQIRPAVLARETVADVASAVPIIKRVTAQPDCEPRAVPPKAKPGALFKAMRATPITKPVKARAAQAPKIEALAFSTLDKPRVLGEQSGVYIPYRPSRVDIVGAREHPTPLVESVAMGSIPAPKPDYVPALQDRVLQESLLSEAQIETGIAGVLLQNNLPNARVLYASATGASEVNNLAYAVRLGLWGPGTAFANREDFISQIRAGGIAAMELVSRDLKALGLYQARALSFAGVEYDILKHDLTAEQIAVYDTYADAWAIIHQNMEEALELTGVVDEIGGATLNSGAKAAARSRFESTKQRFFNQLLLSMKLPTLIAAINHHLDRDEVVVVQLVSTAES</sequence>
<dbReference type="InterPro" id="IPR039187">
    <property type="entry name" value="SNO_AAA"/>
</dbReference>
<comment type="caution">
    <text evidence="2">The sequence shown here is derived from an EMBL/GenBank/DDBJ whole genome shotgun (WGS) entry which is preliminary data.</text>
</comment>
<dbReference type="AlphaFoldDB" id="A0A8T8SJ13"/>
<proteinExistence type="predicted"/>
<dbReference type="Gene3D" id="3.40.50.150">
    <property type="entry name" value="Vaccinia Virus protein VP39"/>
    <property type="match status" value="1"/>
</dbReference>
<dbReference type="Proteomes" id="UP000077671">
    <property type="component" value="Unassembled WGS sequence"/>
</dbReference>
<accession>A0A8T8SJ13</accession>
<dbReference type="Pfam" id="PF13872">
    <property type="entry name" value="AAA_34"/>
    <property type="match status" value="1"/>
</dbReference>
<reference evidence="2" key="2">
    <citation type="journal article" date="2019" name="IMA Fungus">
        <title>Genome sequencing and comparison of five Tilletia species to identify candidate genes for the detection of regulated species infecting wheat.</title>
        <authorList>
            <person name="Nguyen H.D.T."/>
            <person name="Sultana T."/>
            <person name="Kesanakurti P."/>
            <person name="Hambleton S."/>
        </authorList>
    </citation>
    <scope>NUCLEOTIDE SEQUENCE</scope>
    <source>
        <strain evidence="2">DAOMC 238032</strain>
    </source>
</reference>
<dbReference type="PANTHER" id="PTHR12706">
    <property type="entry name" value="STRAWBERRY NOTCH-RELATED"/>
    <property type="match status" value="1"/>
</dbReference>
<organism evidence="2 3">
    <name type="scientific">Tilletia caries</name>
    <name type="common">wheat bunt fungus</name>
    <dbReference type="NCBI Taxonomy" id="13290"/>
    <lineage>
        <taxon>Eukaryota</taxon>
        <taxon>Fungi</taxon>
        <taxon>Dikarya</taxon>
        <taxon>Basidiomycota</taxon>
        <taxon>Ustilaginomycotina</taxon>
        <taxon>Exobasidiomycetes</taxon>
        <taxon>Tilletiales</taxon>
        <taxon>Tilletiaceae</taxon>
        <taxon>Tilletia</taxon>
    </lineage>
</organism>
<dbReference type="GO" id="GO:0006355">
    <property type="term" value="P:regulation of DNA-templated transcription"/>
    <property type="evidence" value="ECO:0007669"/>
    <property type="project" value="InterPro"/>
</dbReference>
<dbReference type="EMBL" id="LWDD02002515">
    <property type="protein sequence ID" value="KAE8240739.1"/>
    <property type="molecule type" value="Genomic_DNA"/>
</dbReference>
<dbReference type="PRINTS" id="PR00507">
    <property type="entry name" value="N12N6MTFRASE"/>
</dbReference>
<dbReference type="InterPro" id="IPR026741">
    <property type="entry name" value="SNO"/>
</dbReference>
<evidence type="ECO:0000313" key="3">
    <source>
        <dbReference type="Proteomes" id="UP000077671"/>
    </source>
</evidence>